<dbReference type="AlphaFoldDB" id="A0A8X6UKU9"/>
<name>A0A8X6UKU9_NEPPI</name>
<protein>
    <submittedName>
        <fullName evidence="1">Uncharacterized protein</fullName>
    </submittedName>
</protein>
<gene>
    <name evidence="1" type="ORF">NPIL_128741</name>
</gene>
<dbReference type="Proteomes" id="UP000887013">
    <property type="component" value="Unassembled WGS sequence"/>
</dbReference>
<proteinExistence type="predicted"/>
<dbReference type="EMBL" id="BMAW01129889">
    <property type="protein sequence ID" value="GFU32374.1"/>
    <property type="molecule type" value="Genomic_DNA"/>
</dbReference>
<organism evidence="1 2">
    <name type="scientific">Nephila pilipes</name>
    <name type="common">Giant wood spider</name>
    <name type="synonym">Nephila maculata</name>
    <dbReference type="NCBI Taxonomy" id="299642"/>
    <lineage>
        <taxon>Eukaryota</taxon>
        <taxon>Metazoa</taxon>
        <taxon>Ecdysozoa</taxon>
        <taxon>Arthropoda</taxon>
        <taxon>Chelicerata</taxon>
        <taxon>Arachnida</taxon>
        <taxon>Araneae</taxon>
        <taxon>Araneomorphae</taxon>
        <taxon>Entelegynae</taxon>
        <taxon>Araneoidea</taxon>
        <taxon>Nephilidae</taxon>
        <taxon>Nephila</taxon>
    </lineage>
</organism>
<accession>A0A8X6UKU9</accession>
<keyword evidence="2" id="KW-1185">Reference proteome</keyword>
<evidence type="ECO:0000313" key="2">
    <source>
        <dbReference type="Proteomes" id="UP000887013"/>
    </source>
</evidence>
<evidence type="ECO:0000313" key="1">
    <source>
        <dbReference type="EMBL" id="GFU32374.1"/>
    </source>
</evidence>
<sequence length="131" mass="15524">MSNKKLKFWLLHPEVPYIKKINAAPFLPHYTPRFTNGCKSCFRRSRNYTSFAERYSVDAVDRIETDIELMTWKLLNRRSVRGSFSRLMVSQKKNFLFSSSLRCLYQPFGVGCVEKYQIREDEKKTLSSSFM</sequence>
<reference evidence="1" key="1">
    <citation type="submission" date="2020-08" db="EMBL/GenBank/DDBJ databases">
        <title>Multicomponent nature underlies the extraordinary mechanical properties of spider dragline silk.</title>
        <authorList>
            <person name="Kono N."/>
            <person name="Nakamura H."/>
            <person name="Mori M."/>
            <person name="Yoshida Y."/>
            <person name="Ohtoshi R."/>
            <person name="Malay A.D."/>
            <person name="Moran D.A.P."/>
            <person name="Tomita M."/>
            <person name="Numata K."/>
            <person name="Arakawa K."/>
        </authorList>
    </citation>
    <scope>NUCLEOTIDE SEQUENCE</scope>
</reference>
<comment type="caution">
    <text evidence="1">The sequence shown here is derived from an EMBL/GenBank/DDBJ whole genome shotgun (WGS) entry which is preliminary data.</text>
</comment>